<evidence type="ECO:0000313" key="3">
    <source>
        <dbReference type="EMBL" id="CAF4658281.1"/>
    </source>
</evidence>
<organism evidence="3 4">
    <name type="scientific">Rotaria magnacalcarata</name>
    <dbReference type="NCBI Taxonomy" id="392030"/>
    <lineage>
        <taxon>Eukaryota</taxon>
        <taxon>Metazoa</taxon>
        <taxon>Spiralia</taxon>
        <taxon>Gnathifera</taxon>
        <taxon>Rotifera</taxon>
        <taxon>Eurotatoria</taxon>
        <taxon>Bdelloidea</taxon>
        <taxon>Philodinida</taxon>
        <taxon>Philodinidae</taxon>
        <taxon>Rotaria</taxon>
    </lineage>
</organism>
<accession>A0A821FXL0</accession>
<dbReference type="EMBL" id="CAJOBH010037766">
    <property type="protein sequence ID" value="CAF4312074.1"/>
    <property type="molecule type" value="Genomic_DNA"/>
</dbReference>
<feature type="non-terminal residue" evidence="3">
    <location>
        <position position="1"/>
    </location>
</feature>
<keyword evidence="4" id="KW-1185">Reference proteome</keyword>
<dbReference type="Proteomes" id="UP000676336">
    <property type="component" value="Unassembled WGS sequence"/>
</dbReference>
<evidence type="ECO:0000313" key="4">
    <source>
        <dbReference type="Proteomes" id="UP000663866"/>
    </source>
</evidence>
<dbReference type="AlphaFoldDB" id="A0A821FXL0"/>
<dbReference type="Proteomes" id="UP000663866">
    <property type="component" value="Unassembled WGS sequence"/>
</dbReference>
<gene>
    <name evidence="1" type="ORF">BYL167_LOCUS27928</name>
    <name evidence="3" type="ORF">OVN521_LOCUS47011</name>
    <name evidence="2" type="ORF">SMN809_LOCUS31181</name>
</gene>
<evidence type="ECO:0000313" key="1">
    <source>
        <dbReference type="EMBL" id="CAF4312074.1"/>
    </source>
</evidence>
<evidence type="ECO:0000313" key="2">
    <source>
        <dbReference type="EMBL" id="CAF4417168.1"/>
    </source>
</evidence>
<dbReference type="Proteomes" id="UP000681967">
    <property type="component" value="Unassembled WGS sequence"/>
</dbReference>
<sequence length="80" mass="9806">RHIQIEQETEEERNTRLDSEAISRRTRRQLALLQETEEQRNIRLNNESFIVANRRLTRDLMVNHTMFHKIKEKAYNLFIL</sequence>
<reference evidence="3" key="1">
    <citation type="submission" date="2021-02" db="EMBL/GenBank/DDBJ databases">
        <authorList>
            <person name="Nowell W R."/>
        </authorList>
    </citation>
    <scope>NUCLEOTIDE SEQUENCE</scope>
</reference>
<name>A0A821FXL0_9BILA</name>
<dbReference type="EMBL" id="CAJOBG010089020">
    <property type="protein sequence ID" value="CAF4658281.1"/>
    <property type="molecule type" value="Genomic_DNA"/>
</dbReference>
<dbReference type="EMBL" id="CAJOBI010061422">
    <property type="protein sequence ID" value="CAF4417168.1"/>
    <property type="molecule type" value="Genomic_DNA"/>
</dbReference>
<protein>
    <submittedName>
        <fullName evidence="3">Uncharacterized protein</fullName>
    </submittedName>
</protein>
<proteinExistence type="predicted"/>
<comment type="caution">
    <text evidence="3">The sequence shown here is derived from an EMBL/GenBank/DDBJ whole genome shotgun (WGS) entry which is preliminary data.</text>
</comment>